<dbReference type="Proteomes" id="UP001046870">
    <property type="component" value="Chromosome 8"/>
</dbReference>
<reference evidence="2" key="1">
    <citation type="submission" date="2021-01" db="EMBL/GenBank/DDBJ databases">
        <authorList>
            <person name="Zahm M."/>
            <person name="Roques C."/>
            <person name="Cabau C."/>
            <person name="Klopp C."/>
            <person name="Donnadieu C."/>
            <person name="Jouanno E."/>
            <person name="Lampietro C."/>
            <person name="Louis A."/>
            <person name="Herpin A."/>
            <person name="Echchiki A."/>
            <person name="Berthelot C."/>
            <person name="Parey E."/>
            <person name="Roest-Crollius H."/>
            <person name="Braasch I."/>
            <person name="Postlethwait J."/>
            <person name="Bobe J."/>
            <person name="Montfort J."/>
            <person name="Bouchez O."/>
            <person name="Begum T."/>
            <person name="Mejri S."/>
            <person name="Adams A."/>
            <person name="Chen W.-J."/>
            <person name="Guiguen Y."/>
        </authorList>
    </citation>
    <scope>NUCLEOTIDE SEQUENCE</scope>
    <source>
        <strain evidence="2">YG-15Mar2019-1</strain>
        <tissue evidence="2">Brain</tissue>
    </source>
</reference>
<keyword evidence="3" id="KW-1185">Reference proteome</keyword>
<organism evidence="2 3">
    <name type="scientific">Megalops atlanticus</name>
    <name type="common">Tarpon</name>
    <name type="synonym">Clupea gigantea</name>
    <dbReference type="NCBI Taxonomy" id="7932"/>
    <lineage>
        <taxon>Eukaryota</taxon>
        <taxon>Metazoa</taxon>
        <taxon>Chordata</taxon>
        <taxon>Craniata</taxon>
        <taxon>Vertebrata</taxon>
        <taxon>Euteleostomi</taxon>
        <taxon>Actinopterygii</taxon>
        <taxon>Neopterygii</taxon>
        <taxon>Teleostei</taxon>
        <taxon>Elopiformes</taxon>
        <taxon>Megalopidae</taxon>
        <taxon>Megalops</taxon>
    </lineage>
</organism>
<name>A0A9D3Q4G9_MEGAT</name>
<dbReference type="AlphaFoldDB" id="A0A9D3Q4G9"/>
<evidence type="ECO:0000256" key="1">
    <source>
        <dbReference type="SAM" id="Phobius"/>
    </source>
</evidence>
<keyword evidence="1" id="KW-0472">Membrane</keyword>
<keyword evidence="1" id="KW-1133">Transmembrane helix</keyword>
<evidence type="ECO:0000313" key="3">
    <source>
        <dbReference type="Proteomes" id="UP001046870"/>
    </source>
</evidence>
<dbReference type="EMBL" id="JAFDVH010000008">
    <property type="protein sequence ID" value="KAG7472449.1"/>
    <property type="molecule type" value="Genomic_DNA"/>
</dbReference>
<feature type="transmembrane region" description="Helical" evidence="1">
    <location>
        <begin position="21"/>
        <end position="39"/>
    </location>
</feature>
<proteinExistence type="predicted"/>
<accession>A0A9D3Q4G9</accession>
<protein>
    <submittedName>
        <fullName evidence="2">Uncharacterized protein</fullName>
    </submittedName>
</protein>
<sequence length="83" mass="9480">MTGYGVNKTGRAKRDKKTQQNCGHLCYHGSCLLVCLLLLRSEFFRNVLDEARFAFGESVSPVFTPCPHPDYLIVKECRSAWRL</sequence>
<evidence type="ECO:0000313" key="2">
    <source>
        <dbReference type="EMBL" id="KAG7472449.1"/>
    </source>
</evidence>
<gene>
    <name evidence="2" type="ORF">MATL_G00108910</name>
</gene>
<comment type="caution">
    <text evidence="2">The sequence shown here is derived from an EMBL/GenBank/DDBJ whole genome shotgun (WGS) entry which is preliminary data.</text>
</comment>
<keyword evidence="1" id="KW-0812">Transmembrane</keyword>